<evidence type="ECO:0000313" key="2">
    <source>
        <dbReference type="Proteomes" id="UP000664056"/>
    </source>
</evidence>
<comment type="caution">
    <text evidence="1">The sequence shown here is derived from an EMBL/GenBank/DDBJ whole genome shotgun (WGS) entry which is preliminary data.</text>
</comment>
<dbReference type="RefSeq" id="WP_114808382.1">
    <property type="nucleotide sequence ID" value="NZ_JAFKOQ010000004.1"/>
</dbReference>
<gene>
    <name evidence="1" type="ORF">J0J18_08970</name>
</gene>
<protein>
    <submittedName>
        <fullName evidence="1">Beta family protein</fullName>
    </submittedName>
</protein>
<dbReference type="Proteomes" id="UP000664056">
    <property type="component" value="Unassembled WGS sequence"/>
</dbReference>
<name>A0AAW4H6J1_VIBVL</name>
<dbReference type="AlphaFoldDB" id="A0AAW4H6J1"/>
<dbReference type="EMBL" id="JAFKOQ010000004">
    <property type="protein sequence ID" value="MBN8121862.1"/>
    <property type="molecule type" value="Genomic_DNA"/>
</dbReference>
<reference evidence="1" key="1">
    <citation type="submission" date="2021-03" db="EMBL/GenBank/DDBJ databases">
        <title>Study of the foodborne Vibrio vulnificus isolates from China.</title>
        <authorList>
            <person name="Zheng Z."/>
            <person name="Ye L."/>
        </authorList>
    </citation>
    <scope>NUCLEOTIDE SEQUENCE</scope>
    <source>
        <strain evidence="1">Vv1582</strain>
    </source>
</reference>
<organism evidence="1 2">
    <name type="scientific">Vibrio vulnificus</name>
    <dbReference type="NCBI Taxonomy" id="672"/>
    <lineage>
        <taxon>Bacteria</taxon>
        <taxon>Pseudomonadati</taxon>
        <taxon>Pseudomonadota</taxon>
        <taxon>Gammaproteobacteria</taxon>
        <taxon>Vibrionales</taxon>
        <taxon>Vibrionaceae</taxon>
        <taxon>Vibrio</taxon>
    </lineage>
</organism>
<proteinExistence type="predicted"/>
<accession>A0AAW4H6J1</accession>
<evidence type="ECO:0000313" key="1">
    <source>
        <dbReference type="EMBL" id="MBN8121862.1"/>
    </source>
</evidence>
<dbReference type="Pfam" id="PF14350">
    <property type="entry name" value="Beta_protein"/>
    <property type="match status" value="1"/>
</dbReference>
<sequence length="373" mass="42529">MFVSGFQYKYAPILSLSPAEMNAIEELPEKDKDIILPLIPLKGWVGSQSLNNSVPRIEKAIGKKRHWIADIDGDFLEGKKDRNGEYPREVFGQIERLLDSNDGYANWCDFLEKHEKAIPVVQLKDINQLASQLKRLSSLGRGVVVRVNTIHIQNEIHIKIAKALKLLQLTDVFFIFDYEQVDNAHVQFFDKMGREAANVNAITPNVKVAISCSSFPLGFAGYDNGENPIVERLIFNKIRRNFPTLNLIYSDRGSARAEKINGGGGVPAPRIDYPLLNDWRFIRHNLDGDELITKDDRVRAYAALAKKIMKAEYWESDLKLWGTQVIELTAKREKLGINNPARSTAVRINIHLYKQLHYDTPLTEIDTDEEWVD</sequence>
<dbReference type="InterPro" id="IPR025683">
    <property type="entry name" value="Protein_beta"/>
</dbReference>